<feature type="chain" id="PRO_5037560644" description="Lysozyme inhibitor LprI N-terminal domain-containing protein" evidence="1">
    <location>
        <begin position="27"/>
        <end position="221"/>
    </location>
</feature>
<dbReference type="GO" id="GO:0005576">
    <property type="term" value="C:extracellular region"/>
    <property type="evidence" value="ECO:0007669"/>
    <property type="project" value="TreeGrafter"/>
</dbReference>
<evidence type="ECO:0000313" key="3">
    <source>
        <dbReference type="Proteomes" id="UP000663903"/>
    </source>
</evidence>
<protein>
    <recommendedName>
        <fullName evidence="4">Lysozyme inhibitor LprI N-terminal domain-containing protein</fullName>
    </recommendedName>
</protein>
<dbReference type="EMBL" id="CP071796">
    <property type="protein sequence ID" value="QTD44182.1"/>
    <property type="molecule type" value="Genomic_DNA"/>
</dbReference>
<reference evidence="2" key="1">
    <citation type="submission" date="2021-03" db="EMBL/GenBank/DDBJ databases">
        <title>Ottowia sp. 27C isolated from the cloaca of a Giant Asian pond turtle (Heosemys grandis).</title>
        <authorList>
            <person name="Spergser J."/>
            <person name="Busse H.-J."/>
        </authorList>
    </citation>
    <scope>NUCLEOTIDE SEQUENCE</scope>
    <source>
        <strain evidence="2">27C</strain>
    </source>
</reference>
<name>A0A975CG05_9BURK</name>
<accession>A0A975CG05</accession>
<feature type="signal peptide" evidence="1">
    <location>
        <begin position="1"/>
        <end position="26"/>
    </location>
</feature>
<keyword evidence="3" id="KW-1185">Reference proteome</keyword>
<dbReference type="PANTHER" id="PTHR37549">
    <property type="entry name" value="LIPOPROTEIN LPRI"/>
    <property type="match status" value="1"/>
</dbReference>
<evidence type="ECO:0008006" key="4">
    <source>
        <dbReference type="Google" id="ProtNLM"/>
    </source>
</evidence>
<sequence length="221" mass="23330">MRRALRAQLLAWAGVCGLTLAASAWAASFDCQRAKTPNERAVCADAALSALDERMASDYQSALTRAGPRKSAVAAWQRDWLMAGDISSCNGDQPCLQRAYTGRQALLARVAPASAPEAVWTGRWRKPANGARTPGDSDDELLLVGLSGGEIAVSGAASWVGGDTANSGEMRGIARVVDGQAHFDGGGCTAMWRLRSAQLEVTQESGCGGLNVSFQGVYRRR</sequence>
<dbReference type="RefSeq" id="WP_208007710.1">
    <property type="nucleotide sequence ID" value="NZ_CP071796.1"/>
</dbReference>
<gene>
    <name evidence="2" type="ORF">J1M35_13730</name>
</gene>
<dbReference type="InterPro" id="IPR052755">
    <property type="entry name" value="Lysozyme_Inhibitor_LprI"/>
</dbReference>
<evidence type="ECO:0000256" key="1">
    <source>
        <dbReference type="SAM" id="SignalP"/>
    </source>
</evidence>
<organism evidence="2 3">
    <name type="scientific">Ottowia testudinis</name>
    <dbReference type="NCBI Taxonomy" id="2816950"/>
    <lineage>
        <taxon>Bacteria</taxon>
        <taxon>Pseudomonadati</taxon>
        <taxon>Pseudomonadota</taxon>
        <taxon>Betaproteobacteria</taxon>
        <taxon>Burkholderiales</taxon>
        <taxon>Comamonadaceae</taxon>
        <taxon>Ottowia</taxon>
    </lineage>
</organism>
<dbReference type="AlphaFoldDB" id="A0A975CG05"/>
<dbReference type="KEGG" id="otd:J1M35_13730"/>
<keyword evidence="1" id="KW-0732">Signal</keyword>
<dbReference type="Proteomes" id="UP000663903">
    <property type="component" value="Chromosome"/>
</dbReference>
<dbReference type="PANTHER" id="PTHR37549:SF1">
    <property type="entry name" value="LIPOPROTEIN LPRI"/>
    <property type="match status" value="1"/>
</dbReference>
<proteinExistence type="predicted"/>
<evidence type="ECO:0000313" key="2">
    <source>
        <dbReference type="EMBL" id="QTD44182.1"/>
    </source>
</evidence>